<dbReference type="Proteomes" id="UP000183447">
    <property type="component" value="Unassembled WGS sequence"/>
</dbReference>
<dbReference type="OrthoDB" id="7283966at2"/>
<protein>
    <recommendedName>
        <fullName evidence="8">Multidrug efflux pump Tap</fullName>
    </recommendedName>
</protein>
<reference evidence="11 12" key="1">
    <citation type="submission" date="2016-11" db="EMBL/GenBank/DDBJ databases">
        <authorList>
            <person name="Jaros S."/>
            <person name="Januszkiewicz K."/>
            <person name="Wedrychowicz H."/>
        </authorList>
    </citation>
    <scope>NUCLEOTIDE SEQUENCE [LARGE SCALE GENOMIC DNA]</scope>
    <source>
        <strain evidence="11 12">ATCC 23634</strain>
    </source>
</reference>
<keyword evidence="3" id="KW-1003">Cell membrane</keyword>
<keyword evidence="12" id="KW-1185">Reference proteome</keyword>
<dbReference type="CDD" id="cd06173">
    <property type="entry name" value="MFS_MefA_like"/>
    <property type="match status" value="1"/>
</dbReference>
<sequence length="394" mass="41613">MWSRSYAVYVLARFAGIFSTHLLLLVLGLALYDLTDNAFFLGIAGLMMFAPALALVFVTGLVVDRHDRKQVLAAAFLLGALGAGVLTWHQAERGPEVVPILLLFVLIGVVRAFYAPTLKSLLINIVPLAQVPRAIAFNTTTTKAAAVTGPVVGGLLYATGPVHALMAGTVGFAVAVVAALLIGPTSQKRVSTPLRLGDLVGGVRTILSHRLLFAAMMLDLVAVILGGATALLPVYGRDVLFIGPAEIGLLRAAPAAGTLLAALLLVWRPLHRHTGWVMLGAMAGYGIGILVFGLSTLYWLSFAALFFAGACDMISIFVREILIQLRTPDETRGRVNAINAVFNTGANEIGDFRAGTAAALIGAVPAVVIGGISSVGIAALWAWRYPELRRMDRV</sequence>
<comment type="similarity">
    <text evidence="7">Belongs to the major facilitator superfamily. Drug:H(+) antiporter-3 (DHA3) (TC 2.A.1.21) family.</text>
</comment>
<keyword evidence="2" id="KW-0813">Transport</keyword>
<keyword evidence="5 9" id="KW-1133">Transmembrane helix</keyword>
<name>A0A1K2I1X2_9HYPH</name>
<evidence type="ECO:0000256" key="6">
    <source>
        <dbReference type="ARBA" id="ARBA00023136"/>
    </source>
</evidence>
<feature type="transmembrane region" description="Helical" evidence="9">
    <location>
        <begin position="247"/>
        <end position="267"/>
    </location>
</feature>
<feature type="domain" description="Major facilitator superfamily (MFS) profile" evidence="10">
    <location>
        <begin position="1"/>
        <end position="187"/>
    </location>
</feature>
<feature type="transmembrane region" description="Helical" evidence="9">
    <location>
        <begin position="211"/>
        <end position="235"/>
    </location>
</feature>
<proteinExistence type="inferred from homology"/>
<evidence type="ECO:0000256" key="2">
    <source>
        <dbReference type="ARBA" id="ARBA00022448"/>
    </source>
</evidence>
<dbReference type="InterPro" id="IPR036259">
    <property type="entry name" value="MFS_trans_sf"/>
</dbReference>
<feature type="transmembrane region" description="Helical" evidence="9">
    <location>
        <begin position="357"/>
        <end position="383"/>
    </location>
</feature>
<dbReference type="EMBL" id="FPKU01000003">
    <property type="protein sequence ID" value="SFZ86381.1"/>
    <property type="molecule type" value="Genomic_DNA"/>
</dbReference>
<dbReference type="InterPro" id="IPR011701">
    <property type="entry name" value="MFS"/>
</dbReference>
<dbReference type="Pfam" id="PF07690">
    <property type="entry name" value="MFS_1"/>
    <property type="match status" value="1"/>
</dbReference>
<evidence type="ECO:0000256" key="5">
    <source>
        <dbReference type="ARBA" id="ARBA00022989"/>
    </source>
</evidence>
<dbReference type="GO" id="GO:0005886">
    <property type="term" value="C:plasma membrane"/>
    <property type="evidence" value="ECO:0007669"/>
    <property type="project" value="UniProtKB-SubCell"/>
</dbReference>
<comment type="subcellular location">
    <subcellularLocation>
        <location evidence="1">Cell membrane</location>
        <topology evidence="1">Multi-pass membrane protein</topology>
    </subcellularLocation>
</comment>
<evidence type="ECO:0000313" key="11">
    <source>
        <dbReference type="EMBL" id="SFZ86381.1"/>
    </source>
</evidence>
<feature type="transmembrane region" description="Helical" evidence="9">
    <location>
        <begin position="135"/>
        <end position="158"/>
    </location>
</feature>
<feature type="transmembrane region" description="Helical" evidence="9">
    <location>
        <begin position="38"/>
        <end position="63"/>
    </location>
</feature>
<dbReference type="PROSITE" id="PS50850">
    <property type="entry name" value="MFS"/>
    <property type="match status" value="1"/>
</dbReference>
<dbReference type="RefSeq" id="WP_072345897.1">
    <property type="nucleotide sequence ID" value="NZ_FPKU01000003.1"/>
</dbReference>
<dbReference type="PANTHER" id="PTHR23513:SF9">
    <property type="entry name" value="ENTEROBACTIN EXPORTER ENTS"/>
    <property type="match status" value="1"/>
</dbReference>
<evidence type="ECO:0000313" key="12">
    <source>
        <dbReference type="Proteomes" id="UP000183447"/>
    </source>
</evidence>
<organism evidence="11 12">
    <name type="scientific">Devosia enhydra</name>
    <dbReference type="NCBI Taxonomy" id="665118"/>
    <lineage>
        <taxon>Bacteria</taxon>
        <taxon>Pseudomonadati</taxon>
        <taxon>Pseudomonadota</taxon>
        <taxon>Alphaproteobacteria</taxon>
        <taxon>Hyphomicrobiales</taxon>
        <taxon>Devosiaceae</taxon>
        <taxon>Devosia</taxon>
    </lineage>
</organism>
<dbReference type="InterPro" id="IPR020846">
    <property type="entry name" value="MFS_dom"/>
</dbReference>
<dbReference type="Gene3D" id="1.20.1250.20">
    <property type="entry name" value="MFS general substrate transporter like domains"/>
    <property type="match status" value="1"/>
</dbReference>
<evidence type="ECO:0000256" key="9">
    <source>
        <dbReference type="SAM" id="Phobius"/>
    </source>
</evidence>
<dbReference type="STRING" id="665118.SAMN02983003_3561"/>
<feature type="transmembrane region" description="Helical" evidence="9">
    <location>
        <begin position="164"/>
        <end position="183"/>
    </location>
</feature>
<feature type="transmembrane region" description="Helical" evidence="9">
    <location>
        <begin position="70"/>
        <end position="91"/>
    </location>
</feature>
<evidence type="ECO:0000259" key="10">
    <source>
        <dbReference type="PROSITE" id="PS50850"/>
    </source>
</evidence>
<dbReference type="SUPFAM" id="SSF103473">
    <property type="entry name" value="MFS general substrate transporter"/>
    <property type="match status" value="1"/>
</dbReference>
<feature type="transmembrane region" description="Helical" evidence="9">
    <location>
        <begin position="7"/>
        <end position="32"/>
    </location>
</feature>
<gene>
    <name evidence="11" type="ORF">SAMN02983003_3561</name>
</gene>
<dbReference type="PANTHER" id="PTHR23513">
    <property type="entry name" value="INTEGRAL MEMBRANE EFFLUX PROTEIN-RELATED"/>
    <property type="match status" value="1"/>
</dbReference>
<evidence type="ECO:0000256" key="8">
    <source>
        <dbReference type="ARBA" id="ARBA00040914"/>
    </source>
</evidence>
<evidence type="ECO:0000256" key="4">
    <source>
        <dbReference type="ARBA" id="ARBA00022692"/>
    </source>
</evidence>
<evidence type="ECO:0000256" key="1">
    <source>
        <dbReference type="ARBA" id="ARBA00004651"/>
    </source>
</evidence>
<feature type="transmembrane region" description="Helical" evidence="9">
    <location>
        <begin position="97"/>
        <end position="114"/>
    </location>
</feature>
<feature type="transmembrane region" description="Helical" evidence="9">
    <location>
        <begin position="274"/>
        <end position="292"/>
    </location>
</feature>
<dbReference type="AlphaFoldDB" id="A0A1K2I1X2"/>
<keyword evidence="4 9" id="KW-0812">Transmembrane</keyword>
<evidence type="ECO:0000256" key="7">
    <source>
        <dbReference type="ARBA" id="ARBA00038075"/>
    </source>
</evidence>
<dbReference type="GO" id="GO:0022857">
    <property type="term" value="F:transmembrane transporter activity"/>
    <property type="evidence" value="ECO:0007669"/>
    <property type="project" value="InterPro"/>
</dbReference>
<evidence type="ECO:0000256" key="3">
    <source>
        <dbReference type="ARBA" id="ARBA00022475"/>
    </source>
</evidence>
<keyword evidence="6 9" id="KW-0472">Membrane</keyword>
<accession>A0A1K2I1X2</accession>